<keyword evidence="3" id="KW-0633">Potassium transport</keyword>
<dbReference type="Gene3D" id="3.30.70.1450">
    <property type="entry name" value="Regulator of K+ conductance, C-terminal domain"/>
    <property type="match status" value="2"/>
</dbReference>
<dbReference type="PANTHER" id="PTHR43833">
    <property type="entry name" value="POTASSIUM CHANNEL PROTEIN 2-RELATED-RELATED"/>
    <property type="match status" value="1"/>
</dbReference>
<protein>
    <recommendedName>
        <fullName evidence="1">Trk system potassium uptake protein TrkA</fullName>
    </recommendedName>
</protein>
<gene>
    <name evidence="9" type="primary">trkA</name>
    <name evidence="9" type="ORF">R7226_27480</name>
</gene>
<feature type="domain" description="RCK N-terminal" evidence="7">
    <location>
        <begin position="227"/>
        <end position="344"/>
    </location>
</feature>
<dbReference type="Pfam" id="PF02080">
    <property type="entry name" value="TrkA_C"/>
    <property type="match status" value="2"/>
</dbReference>
<proteinExistence type="predicted"/>
<dbReference type="Gene3D" id="3.40.50.720">
    <property type="entry name" value="NAD(P)-binding Rossmann-like Domain"/>
    <property type="match status" value="2"/>
</dbReference>
<evidence type="ECO:0000313" key="10">
    <source>
        <dbReference type="Proteomes" id="UP001284601"/>
    </source>
</evidence>
<evidence type="ECO:0000313" key="9">
    <source>
        <dbReference type="EMBL" id="MDW5598129.1"/>
    </source>
</evidence>
<feature type="domain" description="RCK C-terminal" evidence="8">
    <location>
        <begin position="364"/>
        <end position="442"/>
    </location>
</feature>
<accession>A0ABU4I1F0</accession>
<dbReference type="InterPro" id="IPR006037">
    <property type="entry name" value="RCK_C"/>
</dbReference>
<evidence type="ECO:0000256" key="1">
    <source>
        <dbReference type="ARBA" id="ARBA00017378"/>
    </source>
</evidence>
<dbReference type="SUPFAM" id="SSF51735">
    <property type="entry name" value="NAD(P)-binding Rossmann-fold domains"/>
    <property type="match status" value="2"/>
</dbReference>
<dbReference type="SUPFAM" id="SSF116726">
    <property type="entry name" value="TrkA C-terminal domain-like"/>
    <property type="match status" value="2"/>
</dbReference>
<dbReference type="InterPro" id="IPR003148">
    <property type="entry name" value="RCK_N"/>
</dbReference>
<dbReference type="RefSeq" id="WP_318600597.1">
    <property type="nucleotide sequence ID" value="NZ_JAWSTH010000120.1"/>
</dbReference>
<keyword evidence="5" id="KW-0520">NAD</keyword>
<dbReference type="InterPro" id="IPR050721">
    <property type="entry name" value="Trk_Ktr_HKT_K-transport"/>
</dbReference>
<keyword evidence="4" id="KW-0630">Potassium</keyword>
<dbReference type="NCBIfam" id="NF007039">
    <property type="entry name" value="PRK09496.3-2"/>
    <property type="match status" value="1"/>
</dbReference>
<evidence type="ECO:0000259" key="8">
    <source>
        <dbReference type="PROSITE" id="PS51202"/>
    </source>
</evidence>
<evidence type="ECO:0000256" key="2">
    <source>
        <dbReference type="ARBA" id="ARBA00022448"/>
    </source>
</evidence>
<dbReference type="PROSITE" id="PS51201">
    <property type="entry name" value="RCK_N"/>
    <property type="match status" value="2"/>
</dbReference>
<name>A0ABU4I1F0_9ACTN</name>
<evidence type="ECO:0000256" key="6">
    <source>
        <dbReference type="ARBA" id="ARBA00023065"/>
    </source>
</evidence>
<dbReference type="PROSITE" id="PS51202">
    <property type="entry name" value="RCK_C"/>
    <property type="match status" value="2"/>
</dbReference>
<dbReference type="InterPro" id="IPR036721">
    <property type="entry name" value="RCK_C_sf"/>
</dbReference>
<keyword evidence="2" id="KW-0813">Transport</keyword>
<evidence type="ECO:0000256" key="4">
    <source>
        <dbReference type="ARBA" id="ARBA00022958"/>
    </source>
</evidence>
<dbReference type="PANTHER" id="PTHR43833:SF5">
    <property type="entry name" value="TRK SYSTEM POTASSIUM UPTAKE PROTEIN TRKA"/>
    <property type="match status" value="1"/>
</dbReference>
<dbReference type="Proteomes" id="UP001284601">
    <property type="component" value="Unassembled WGS sequence"/>
</dbReference>
<evidence type="ECO:0000256" key="3">
    <source>
        <dbReference type="ARBA" id="ARBA00022538"/>
    </source>
</evidence>
<dbReference type="InterPro" id="IPR036291">
    <property type="entry name" value="NAD(P)-bd_dom_sf"/>
</dbReference>
<organism evidence="9 10">
    <name type="scientific">Conexibacter stalactiti</name>
    <dbReference type="NCBI Taxonomy" id="1940611"/>
    <lineage>
        <taxon>Bacteria</taxon>
        <taxon>Bacillati</taxon>
        <taxon>Actinomycetota</taxon>
        <taxon>Thermoleophilia</taxon>
        <taxon>Solirubrobacterales</taxon>
        <taxon>Conexibacteraceae</taxon>
        <taxon>Conexibacter</taxon>
    </lineage>
</organism>
<sequence>MRIIVLGAGHVGMTVVEALFDDHELTVVDRDPARIAALSNAFDVRTVEGNGASSSVLEEAGVSTADLLIASTSRDEVNLVAAMLVRRLSPRTRTLVRTSDVEHLKAWREGVVDVDYMVSSELEAAAAVIDAIAVPGARVADVFADGHVVIAEFDVEQRAHACALLHVPLSQAPIPPDSRVALIVRGDALLLPRGEERIELGDRVVVMASPEAMREWSRQLAPDEPVVEDVVVFGATRLGIAIARKLLLHDLRVRLIEPDGERARRAAAELSQARVFHAAPSDRTLLREERIGSSQVAIAALGDDADSLYAAVVARAAGVHTTIGVVDDPQSAQVFEQAGVDVAVNPRAATAQRLVLFAHDPRTRQVALMDDDRFDVLDVVVRPQSRLVGRPLRELPRTSSTIGAVVRDGSIVFPHGDTHLRPGDRVIVLVDQTRTAEVEAAL</sequence>
<comment type="caution">
    <text evidence="9">The sequence shown here is derived from an EMBL/GenBank/DDBJ whole genome shotgun (WGS) entry which is preliminary data.</text>
</comment>
<dbReference type="PRINTS" id="PR00335">
    <property type="entry name" value="KUPTAKETRKA"/>
</dbReference>
<keyword evidence="10" id="KW-1185">Reference proteome</keyword>
<feature type="domain" description="RCK N-terminal" evidence="7">
    <location>
        <begin position="1"/>
        <end position="118"/>
    </location>
</feature>
<feature type="domain" description="RCK C-terminal" evidence="8">
    <location>
        <begin position="138"/>
        <end position="222"/>
    </location>
</feature>
<evidence type="ECO:0000259" key="7">
    <source>
        <dbReference type="PROSITE" id="PS51201"/>
    </source>
</evidence>
<keyword evidence="6" id="KW-0406">Ion transport</keyword>
<dbReference type="Pfam" id="PF02254">
    <property type="entry name" value="TrkA_N"/>
    <property type="match status" value="2"/>
</dbReference>
<dbReference type="EMBL" id="JAWSTH010000120">
    <property type="protein sequence ID" value="MDW5598129.1"/>
    <property type="molecule type" value="Genomic_DNA"/>
</dbReference>
<reference evidence="10" key="1">
    <citation type="submission" date="2023-07" db="EMBL/GenBank/DDBJ databases">
        <title>Conexibacter stalactiti sp. nov., isolated from stalactites in a lava cave and emended description of the genus Conexibacter.</title>
        <authorList>
            <person name="Lee S.D."/>
        </authorList>
    </citation>
    <scope>NUCLEOTIDE SEQUENCE [LARGE SCALE GENOMIC DNA]</scope>
    <source>
        <strain evidence="10">KCTC 39840</strain>
    </source>
</reference>
<dbReference type="InterPro" id="IPR006036">
    <property type="entry name" value="K_uptake_TrkA"/>
</dbReference>
<evidence type="ECO:0000256" key="5">
    <source>
        <dbReference type="ARBA" id="ARBA00023027"/>
    </source>
</evidence>
<dbReference type="NCBIfam" id="NF007034">
    <property type="entry name" value="PRK09496.2-1"/>
    <property type="match status" value="1"/>
</dbReference>